<dbReference type="PANTHER" id="PTHR38703">
    <property type="entry name" value="CHROMOSOME 8, WHOLE GENOME SHOTGUN SEQUENCE"/>
    <property type="match status" value="1"/>
</dbReference>
<dbReference type="OrthoDB" id="2118965at2759"/>
<feature type="region of interest" description="Disordered" evidence="1">
    <location>
        <begin position="113"/>
        <end position="141"/>
    </location>
</feature>
<feature type="compositionally biased region" description="Basic and acidic residues" evidence="1">
    <location>
        <begin position="205"/>
        <end position="222"/>
    </location>
</feature>
<evidence type="ECO:0008006" key="4">
    <source>
        <dbReference type="Google" id="ProtNLM"/>
    </source>
</evidence>
<feature type="compositionally biased region" description="Basic and acidic residues" evidence="1">
    <location>
        <begin position="185"/>
        <end position="195"/>
    </location>
</feature>
<keyword evidence="3" id="KW-1185">Reference proteome</keyword>
<comment type="caution">
    <text evidence="2">The sequence shown here is derived from an EMBL/GenBank/DDBJ whole genome shotgun (WGS) entry which is preliminary data.</text>
</comment>
<sequence length="222" mass="25151">MDNAMNAIKKTFATADPATSEPEVKRVKTSETTDEAVAAEEPVMNANADKTVEAEVAPAVENVHVRKEHETRQKTFVEKEVHKDHYHTTVQPLKDVEVQAEKHDYDQETKYKEVDNSGREAKAKAEADRAGFESTKDEKRFESRAVEDTETEAHVHHHLHETIQPVIEKEVIVPSVTHKRIDVKEKIQEPSEHHGVTTKQAISVDEFKNRLDGEKSSKKSVD</sequence>
<accession>A0A9P8CDU0</accession>
<proteinExistence type="predicted"/>
<dbReference type="PANTHER" id="PTHR38703:SF1">
    <property type="entry name" value="ALLERGEN"/>
    <property type="match status" value="1"/>
</dbReference>
<organism evidence="2 3">
    <name type="scientific">Calycina marina</name>
    <dbReference type="NCBI Taxonomy" id="1763456"/>
    <lineage>
        <taxon>Eukaryota</taxon>
        <taxon>Fungi</taxon>
        <taxon>Dikarya</taxon>
        <taxon>Ascomycota</taxon>
        <taxon>Pezizomycotina</taxon>
        <taxon>Leotiomycetes</taxon>
        <taxon>Helotiales</taxon>
        <taxon>Pezizellaceae</taxon>
        <taxon>Calycina</taxon>
    </lineage>
</organism>
<name>A0A9P8CDU0_9HELO</name>
<evidence type="ECO:0000256" key="1">
    <source>
        <dbReference type="SAM" id="MobiDB-lite"/>
    </source>
</evidence>
<dbReference type="EMBL" id="MU254179">
    <property type="protein sequence ID" value="KAG9241636.1"/>
    <property type="molecule type" value="Genomic_DNA"/>
</dbReference>
<reference evidence="2" key="1">
    <citation type="journal article" date="2021" name="IMA Fungus">
        <title>Genomic characterization of three marine fungi, including Emericellopsis atlantica sp. nov. with signatures of a generalist lifestyle and marine biomass degradation.</title>
        <authorList>
            <person name="Hagestad O.C."/>
            <person name="Hou L."/>
            <person name="Andersen J.H."/>
            <person name="Hansen E.H."/>
            <person name="Altermark B."/>
            <person name="Li C."/>
            <person name="Kuhnert E."/>
            <person name="Cox R.J."/>
            <person name="Crous P.W."/>
            <person name="Spatafora J.W."/>
            <person name="Lail K."/>
            <person name="Amirebrahimi M."/>
            <person name="Lipzen A."/>
            <person name="Pangilinan J."/>
            <person name="Andreopoulos W."/>
            <person name="Hayes R.D."/>
            <person name="Ng V."/>
            <person name="Grigoriev I.V."/>
            <person name="Jackson S.A."/>
            <person name="Sutton T.D.S."/>
            <person name="Dobson A.D.W."/>
            <person name="Rama T."/>
        </authorList>
    </citation>
    <scope>NUCLEOTIDE SEQUENCE</scope>
    <source>
        <strain evidence="2">TRa3180A</strain>
    </source>
</reference>
<dbReference type="AlphaFoldDB" id="A0A9P8CDU0"/>
<feature type="region of interest" description="Disordered" evidence="1">
    <location>
        <begin position="1"/>
        <end position="49"/>
    </location>
</feature>
<feature type="compositionally biased region" description="Basic and acidic residues" evidence="1">
    <location>
        <begin position="22"/>
        <end position="31"/>
    </location>
</feature>
<protein>
    <recommendedName>
        <fullName evidence="4">Allergen</fullName>
    </recommendedName>
</protein>
<evidence type="ECO:0000313" key="3">
    <source>
        <dbReference type="Proteomes" id="UP000887226"/>
    </source>
</evidence>
<gene>
    <name evidence="2" type="ORF">BJ878DRAFT_465963</name>
</gene>
<evidence type="ECO:0000313" key="2">
    <source>
        <dbReference type="EMBL" id="KAG9241636.1"/>
    </source>
</evidence>
<feature type="region of interest" description="Disordered" evidence="1">
    <location>
        <begin position="185"/>
        <end position="222"/>
    </location>
</feature>
<dbReference type="Proteomes" id="UP000887226">
    <property type="component" value="Unassembled WGS sequence"/>
</dbReference>